<dbReference type="Proteomes" id="UP001530315">
    <property type="component" value="Unassembled WGS sequence"/>
</dbReference>
<proteinExistence type="predicted"/>
<sequence>MEAPFLPEKDLPTSKLFLSHRCTVASWPLTGMLGRGPKAWIACGAMNSPPESSSLSTSSDISSVQS</sequence>
<gene>
    <name evidence="1" type="ORF">ACHAW5_007951</name>
</gene>
<name>A0ABD3NGG9_9STRA</name>
<protein>
    <submittedName>
        <fullName evidence="1">Uncharacterized protein</fullName>
    </submittedName>
</protein>
<organism evidence="1 2">
    <name type="scientific">Stephanodiscus triporus</name>
    <dbReference type="NCBI Taxonomy" id="2934178"/>
    <lineage>
        <taxon>Eukaryota</taxon>
        <taxon>Sar</taxon>
        <taxon>Stramenopiles</taxon>
        <taxon>Ochrophyta</taxon>
        <taxon>Bacillariophyta</taxon>
        <taxon>Coscinodiscophyceae</taxon>
        <taxon>Thalassiosirophycidae</taxon>
        <taxon>Stephanodiscales</taxon>
        <taxon>Stephanodiscaceae</taxon>
        <taxon>Stephanodiscus</taxon>
    </lineage>
</organism>
<keyword evidence="2" id="KW-1185">Reference proteome</keyword>
<evidence type="ECO:0000313" key="2">
    <source>
        <dbReference type="Proteomes" id="UP001530315"/>
    </source>
</evidence>
<accession>A0ABD3NGG9</accession>
<dbReference type="EMBL" id="JALLAZ020001515">
    <property type="protein sequence ID" value="KAL3773661.1"/>
    <property type="molecule type" value="Genomic_DNA"/>
</dbReference>
<dbReference type="AlphaFoldDB" id="A0ABD3NGG9"/>
<evidence type="ECO:0000313" key="1">
    <source>
        <dbReference type="EMBL" id="KAL3773661.1"/>
    </source>
</evidence>
<comment type="caution">
    <text evidence="1">The sequence shown here is derived from an EMBL/GenBank/DDBJ whole genome shotgun (WGS) entry which is preliminary data.</text>
</comment>
<reference evidence="1 2" key="1">
    <citation type="submission" date="2024-10" db="EMBL/GenBank/DDBJ databases">
        <title>Updated reference genomes for cyclostephanoid diatoms.</title>
        <authorList>
            <person name="Roberts W.R."/>
            <person name="Alverson A.J."/>
        </authorList>
    </citation>
    <scope>NUCLEOTIDE SEQUENCE [LARGE SCALE GENOMIC DNA]</scope>
    <source>
        <strain evidence="1 2">AJA276-08</strain>
    </source>
</reference>